<evidence type="ECO:0000256" key="5">
    <source>
        <dbReference type="SAM" id="Phobius"/>
    </source>
</evidence>
<accession>A0A2J6PFS0</accession>
<keyword evidence="7" id="KW-1185">Reference proteome</keyword>
<dbReference type="STRING" id="1745343.A0A2J6PFS0"/>
<sequence length="291" mass="32023">MSAQGHANGYVDPNWPDPNGSQDAPVIIYGYLPSFALAVFAVLLFTLSLVLHAYQIIRYRTIYLATIPIALILELLGYIFRSLSARQDPYSVIWFVLQYFFIVTAPVFLSAAIYGVLSVLVNKVGRQYSPIPPKVLLGVFISSDAVMTVVQICGAAMIGAAESKTKDPTTGKNILMIGLIVQVVSFFVFLILLGIFLSKSKKVLWDQQGKKAFIVALVSATVLVYLRTCFRLAEVAQGVKAYLFTHEDFFACLEFAPIAGAMVMFNIFHPGRFLRKEAGEAIEATSEEVKG</sequence>
<feature type="transmembrane region" description="Helical" evidence="5">
    <location>
        <begin position="26"/>
        <end position="50"/>
    </location>
</feature>
<reference evidence="6 7" key="1">
    <citation type="submission" date="2016-05" db="EMBL/GenBank/DDBJ databases">
        <title>A degradative enzymes factory behind the ericoid mycorrhizal symbiosis.</title>
        <authorList>
            <consortium name="DOE Joint Genome Institute"/>
            <person name="Martino E."/>
            <person name="Morin E."/>
            <person name="Grelet G."/>
            <person name="Kuo A."/>
            <person name="Kohler A."/>
            <person name="Daghino S."/>
            <person name="Barry K."/>
            <person name="Choi C."/>
            <person name="Cichocki N."/>
            <person name="Clum A."/>
            <person name="Copeland A."/>
            <person name="Hainaut M."/>
            <person name="Haridas S."/>
            <person name="Labutti K."/>
            <person name="Lindquist E."/>
            <person name="Lipzen A."/>
            <person name="Khouja H.-R."/>
            <person name="Murat C."/>
            <person name="Ohm R."/>
            <person name="Olson A."/>
            <person name="Spatafora J."/>
            <person name="Veneault-Fourrey C."/>
            <person name="Henrissat B."/>
            <person name="Grigoriev I."/>
            <person name="Martin F."/>
            <person name="Perotto S."/>
        </authorList>
    </citation>
    <scope>NUCLEOTIDE SEQUENCE [LARGE SCALE GENOMIC DNA]</scope>
    <source>
        <strain evidence="6 7">UAMH 7357</strain>
    </source>
</reference>
<dbReference type="OrthoDB" id="4521223at2759"/>
<organism evidence="6 7">
    <name type="scientific">Hyaloscypha hepaticicola</name>
    <dbReference type="NCBI Taxonomy" id="2082293"/>
    <lineage>
        <taxon>Eukaryota</taxon>
        <taxon>Fungi</taxon>
        <taxon>Dikarya</taxon>
        <taxon>Ascomycota</taxon>
        <taxon>Pezizomycotina</taxon>
        <taxon>Leotiomycetes</taxon>
        <taxon>Helotiales</taxon>
        <taxon>Hyaloscyphaceae</taxon>
        <taxon>Hyaloscypha</taxon>
    </lineage>
</organism>
<keyword evidence="2 5" id="KW-0812">Transmembrane</keyword>
<protein>
    <submittedName>
        <fullName evidence="6">RTA1-domain-containing protein</fullName>
    </submittedName>
</protein>
<gene>
    <name evidence="6" type="ORF">NA56DRAFT_695179</name>
</gene>
<evidence type="ECO:0000256" key="2">
    <source>
        <dbReference type="ARBA" id="ARBA00022692"/>
    </source>
</evidence>
<feature type="transmembrane region" description="Helical" evidence="5">
    <location>
        <begin position="248"/>
        <end position="268"/>
    </location>
</feature>
<name>A0A2J6PFS0_9HELO</name>
<evidence type="ECO:0000256" key="1">
    <source>
        <dbReference type="ARBA" id="ARBA00004141"/>
    </source>
</evidence>
<evidence type="ECO:0000256" key="3">
    <source>
        <dbReference type="ARBA" id="ARBA00022989"/>
    </source>
</evidence>
<dbReference type="InterPro" id="IPR007568">
    <property type="entry name" value="RTA1"/>
</dbReference>
<feature type="transmembrane region" description="Helical" evidence="5">
    <location>
        <begin position="209"/>
        <end position="228"/>
    </location>
</feature>
<evidence type="ECO:0000313" key="6">
    <source>
        <dbReference type="EMBL" id="PMD12864.1"/>
    </source>
</evidence>
<feature type="transmembrane region" description="Helical" evidence="5">
    <location>
        <begin position="92"/>
        <end position="114"/>
    </location>
</feature>
<dbReference type="PANTHER" id="PTHR31465">
    <property type="entry name" value="PROTEIN RTA1-RELATED"/>
    <property type="match status" value="1"/>
</dbReference>
<evidence type="ECO:0000256" key="4">
    <source>
        <dbReference type="ARBA" id="ARBA00023136"/>
    </source>
</evidence>
<keyword evidence="3 5" id="KW-1133">Transmembrane helix</keyword>
<proteinExistence type="predicted"/>
<feature type="transmembrane region" description="Helical" evidence="5">
    <location>
        <begin position="62"/>
        <end position="80"/>
    </location>
</feature>
<dbReference type="Proteomes" id="UP000235672">
    <property type="component" value="Unassembled WGS sequence"/>
</dbReference>
<dbReference type="AlphaFoldDB" id="A0A2J6PFS0"/>
<feature type="transmembrane region" description="Helical" evidence="5">
    <location>
        <begin position="173"/>
        <end position="197"/>
    </location>
</feature>
<dbReference type="Pfam" id="PF04479">
    <property type="entry name" value="RTA1"/>
    <property type="match status" value="1"/>
</dbReference>
<comment type="subcellular location">
    <subcellularLocation>
        <location evidence="1">Membrane</location>
        <topology evidence="1">Multi-pass membrane protein</topology>
    </subcellularLocation>
</comment>
<keyword evidence="4 5" id="KW-0472">Membrane</keyword>
<dbReference type="EMBL" id="KZ613540">
    <property type="protein sequence ID" value="PMD12864.1"/>
    <property type="molecule type" value="Genomic_DNA"/>
</dbReference>
<evidence type="ECO:0000313" key="7">
    <source>
        <dbReference type="Proteomes" id="UP000235672"/>
    </source>
</evidence>
<feature type="transmembrane region" description="Helical" evidence="5">
    <location>
        <begin position="135"/>
        <end position="161"/>
    </location>
</feature>
<dbReference type="GO" id="GO:0016020">
    <property type="term" value="C:membrane"/>
    <property type="evidence" value="ECO:0007669"/>
    <property type="project" value="UniProtKB-SubCell"/>
</dbReference>
<dbReference type="PANTHER" id="PTHR31465:SF1">
    <property type="entry name" value="PROTEIN RTA1-RELATED"/>
    <property type="match status" value="1"/>
</dbReference>